<comment type="caution">
    <text evidence="1">The sequence shown here is derived from an EMBL/GenBank/DDBJ whole genome shotgun (WGS) entry which is preliminary data.</text>
</comment>
<dbReference type="EMBL" id="QJKB01000026">
    <property type="protein sequence ID" value="PXX34672.1"/>
    <property type="molecule type" value="Genomic_DNA"/>
</dbReference>
<sequence length="141" mass="16341">MITCNLSFICPKTWTELTQTEDLLTRYCDSCSQQVHWVDTQEDFDQAAADGKCVAFESQGTPMLGFPDGIGQEPILRIEMQVFSAKQLYFLKRELYRGFTFNEIKHLHDGRSSEIVMDLHEMRELAQRLSELDIKNQIITD</sequence>
<gene>
    <name evidence="1" type="ORF">DFR42_1261</name>
</gene>
<dbReference type="AlphaFoldDB" id="A0A318IKF2"/>
<evidence type="ECO:0000313" key="1">
    <source>
        <dbReference type="EMBL" id="PXX34672.1"/>
    </source>
</evidence>
<name>A0A318IKF2_9BURK</name>
<reference evidence="1 2" key="1">
    <citation type="submission" date="2018-05" db="EMBL/GenBank/DDBJ databases">
        <title>Genomic Encyclopedia of Type Strains, Phase IV (KMG-IV): sequencing the most valuable type-strain genomes for metagenomic binning, comparative biology and taxonomic classification.</title>
        <authorList>
            <person name="Goeker M."/>
        </authorList>
    </citation>
    <scope>NUCLEOTIDE SEQUENCE [LARGE SCALE GENOMIC DNA]</scope>
    <source>
        <strain evidence="1 2">DSM 19792</strain>
    </source>
</reference>
<dbReference type="Proteomes" id="UP000247792">
    <property type="component" value="Unassembled WGS sequence"/>
</dbReference>
<evidence type="ECO:0000313" key="2">
    <source>
        <dbReference type="Proteomes" id="UP000247792"/>
    </source>
</evidence>
<protein>
    <submittedName>
        <fullName evidence="1">Uncharacterized protein</fullName>
    </submittedName>
</protein>
<proteinExistence type="predicted"/>
<accession>A0A318IKF2</accession>
<keyword evidence="2" id="KW-1185">Reference proteome</keyword>
<organism evidence="1 2">
    <name type="scientific">Undibacterium pigrum</name>
    <dbReference type="NCBI Taxonomy" id="401470"/>
    <lineage>
        <taxon>Bacteria</taxon>
        <taxon>Pseudomonadati</taxon>
        <taxon>Pseudomonadota</taxon>
        <taxon>Betaproteobacteria</taxon>
        <taxon>Burkholderiales</taxon>
        <taxon>Oxalobacteraceae</taxon>
        <taxon>Undibacterium</taxon>
    </lineage>
</organism>